<feature type="domain" description="ABC transporter" evidence="10">
    <location>
        <begin position="1"/>
        <end position="233"/>
    </location>
</feature>
<evidence type="ECO:0000256" key="1">
    <source>
        <dbReference type="ARBA" id="ARBA00004202"/>
    </source>
</evidence>
<name>A0A2M9BHT6_9ACTN</name>
<keyword evidence="3" id="KW-1003">Cell membrane</keyword>
<dbReference type="SUPFAM" id="SSF52540">
    <property type="entry name" value="P-loop containing nucleoside triphosphate hydrolases"/>
    <property type="match status" value="1"/>
</dbReference>
<dbReference type="PANTHER" id="PTHR42771">
    <property type="entry name" value="IRON(3+)-HYDROXAMATE IMPORT ATP-BINDING PROTEIN FHUC"/>
    <property type="match status" value="1"/>
</dbReference>
<dbReference type="Proteomes" id="UP000230842">
    <property type="component" value="Unassembled WGS sequence"/>
</dbReference>
<reference evidence="11 12" key="1">
    <citation type="submission" date="2017-11" db="EMBL/GenBank/DDBJ databases">
        <title>Genomic Encyclopedia of Archaeal and Bacterial Type Strains, Phase II (KMG-II): From Individual Species to Whole Genera.</title>
        <authorList>
            <person name="Goeker M."/>
        </authorList>
    </citation>
    <scope>NUCLEOTIDE SEQUENCE [LARGE SCALE GENOMIC DNA]</scope>
    <source>
        <strain evidence="11 12">DSM 27763</strain>
    </source>
</reference>
<dbReference type="GO" id="GO:0005524">
    <property type="term" value="F:ATP binding"/>
    <property type="evidence" value="ECO:0007669"/>
    <property type="project" value="UniProtKB-KW"/>
</dbReference>
<comment type="caution">
    <text evidence="11">The sequence shown here is derived from an EMBL/GenBank/DDBJ whole genome shotgun (WGS) entry which is preliminary data.</text>
</comment>
<dbReference type="InterPro" id="IPR051535">
    <property type="entry name" value="Siderophore_ABC-ATPase"/>
</dbReference>
<comment type="subcellular location">
    <subcellularLocation>
        <location evidence="1">Cell membrane</location>
        <topology evidence="1">Peripheral membrane protein</topology>
    </subcellularLocation>
</comment>
<keyword evidence="8" id="KW-0406">Ion transport</keyword>
<dbReference type="InterPro" id="IPR027417">
    <property type="entry name" value="P-loop_NTPase"/>
</dbReference>
<dbReference type="GO" id="GO:0016887">
    <property type="term" value="F:ATP hydrolysis activity"/>
    <property type="evidence" value="ECO:0007669"/>
    <property type="project" value="InterPro"/>
</dbReference>
<evidence type="ECO:0000256" key="3">
    <source>
        <dbReference type="ARBA" id="ARBA00022475"/>
    </source>
</evidence>
<keyword evidence="6 11" id="KW-0067">ATP-binding</keyword>
<sequence length="260" mass="27534">MRAAYGPTVVVDDVDVALVPGRVTALIGPNGSGKSTLLRTLAALHPAAAGRVELADGAAITDLRPREVATRLTLLSQSRSAPGGVTVREVVEYGRHPHSKRWGGGDPDGPEVVLRAMEMTGVGDLADRPVDRLSGGQLQRVWLASCLAQDTPVLLLDEPTTYLDLRYQVELLDIVRDLADQHGIAVGIVLHDLDQAAAVADEVVLLVEGRVVAVGTPADVLTTELLSPAYGVTVDVHTDPHDGLLRTRARARHHGRAPIG</sequence>
<evidence type="ECO:0000313" key="11">
    <source>
        <dbReference type="EMBL" id="PJJ57500.1"/>
    </source>
</evidence>
<evidence type="ECO:0000256" key="2">
    <source>
        <dbReference type="ARBA" id="ARBA00022448"/>
    </source>
</evidence>
<evidence type="ECO:0000256" key="7">
    <source>
        <dbReference type="ARBA" id="ARBA00023004"/>
    </source>
</evidence>
<evidence type="ECO:0000256" key="4">
    <source>
        <dbReference type="ARBA" id="ARBA00022496"/>
    </source>
</evidence>
<dbReference type="PANTHER" id="PTHR42771:SF2">
    <property type="entry name" value="IRON(3+)-HYDROXAMATE IMPORT ATP-BINDING PROTEIN FHUC"/>
    <property type="match status" value="1"/>
</dbReference>
<dbReference type="GO" id="GO:0005886">
    <property type="term" value="C:plasma membrane"/>
    <property type="evidence" value="ECO:0007669"/>
    <property type="project" value="UniProtKB-SubCell"/>
</dbReference>
<dbReference type="EMBL" id="PGEZ01000001">
    <property type="protein sequence ID" value="PJJ57500.1"/>
    <property type="molecule type" value="Genomic_DNA"/>
</dbReference>
<dbReference type="GO" id="GO:0006826">
    <property type="term" value="P:iron ion transport"/>
    <property type="evidence" value="ECO:0007669"/>
    <property type="project" value="UniProtKB-KW"/>
</dbReference>
<evidence type="ECO:0000259" key="10">
    <source>
        <dbReference type="PROSITE" id="PS50893"/>
    </source>
</evidence>
<keyword evidence="7" id="KW-0408">Iron</keyword>
<evidence type="ECO:0000256" key="9">
    <source>
        <dbReference type="ARBA" id="ARBA00023136"/>
    </source>
</evidence>
<accession>A0A2M9BHT6</accession>
<dbReference type="InterPro" id="IPR003439">
    <property type="entry name" value="ABC_transporter-like_ATP-bd"/>
</dbReference>
<proteinExistence type="predicted"/>
<evidence type="ECO:0000256" key="5">
    <source>
        <dbReference type="ARBA" id="ARBA00022741"/>
    </source>
</evidence>
<keyword evidence="5" id="KW-0547">Nucleotide-binding</keyword>
<gene>
    <name evidence="11" type="ORF">CLV56_1733</name>
</gene>
<dbReference type="CDD" id="cd03214">
    <property type="entry name" value="ABC_Iron-Siderophores_B12_Hemin"/>
    <property type="match status" value="1"/>
</dbReference>
<keyword evidence="2" id="KW-0813">Transport</keyword>
<evidence type="ECO:0000256" key="6">
    <source>
        <dbReference type="ARBA" id="ARBA00022840"/>
    </source>
</evidence>
<dbReference type="FunFam" id="3.40.50.300:FF:000134">
    <property type="entry name" value="Iron-enterobactin ABC transporter ATP-binding protein"/>
    <property type="match status" value="1"/>
</dbReference>
<dbReference type="AlphaFoldDB" id="A0A2M9BHT6"/>
<protein>
    <submittedName>
        <fullName evidence="11">Iron complex transport system ATP-binding protein</fullName>
    </submittedName>
</protein>
<organism evidence="11 12">
    <name type="scientific">Mumia flava</name>
    <dbReference type="NCBI Taxonomy" id="1348852"/>
    <lineage>
        <taxon>Bacteria</taxon>
        <taxon>Bacillati</taxon>
        <taxon>Actinomycetota</taxon>
        <taxon>Actinomycetes</taxon>
        <taxon>Propionibacteriales</taxon>
        <taxon>Nocardioidaceae</taxon>
        <taxon>Mumia</taxon>
    </lineage>
</organism>
<dbReference type="PROSITE" id="PS00211">
    <property type="entry name" value="ABC_TRANSPORTER_1"/>
    <property type="match status" value="1"/>
</dbReference>
<keyword evidence="12" id="KW-1185">Reference proteome</keyword>
<dbReference type="SMART" id="SM00382">
    <property type="entry name" value="AAA"/>
    <property type="match status" value="1"/>
</dbReference>
<evidence type="ECO:0000313" key="12">
    <source>
        <dbReference type="Proteomes" id="UP000230842"/>
    </source>
</evidence>
<dbReference type="InterPro" id="IPR003593">
    <property type="entry name" value="AAA+_ATPase"/>
</dbReference>
<dbReference type="InterPro" id="IPR017871">
    <property type="entry name" value="ABC_transporter-like_CS"/>
</dbReference>
<evidence type="ECO:0000256" key="8">
    <source>
        <dbReference type="ARBA" id="ARBA00023065"/>
    </source>
</evidence>
<keyword evidence="4" id="KW-0410">Iron transport</keyword>
<dbReference type="Gene3D" id="3.40.50.300">
    <property type="entry name" value="P-loop containing nucleotide triphosphate hydrolases"/>
    <property type="match status" value="1"/>
</dbReference>
<keyword evidence="9" id="KW-0472">Membrane</keyword>
<dbReference type="PROSITE" id="PS50893">
    <property type="entry name" value="ABC_TRANSPORTER_2"/>
    <property type="match status" value="1"/>
</dbReference>
<dbReference type="Pfam" id="PF00005">
    <property type="entry name" value="ABC_tran"/>
    <property type="match status" value="1"/>
</dbReference>